<protein>
    <submittedName>
        <fullName evidence="2">Glucose-1-phosphate thymidylyltransferase</fullName>
        <ecNumber evidence="2">2.7.7.24</ecNumber>
    </submittedName>
</protein>
<dbReference type="InterPro" id="IPR005908">
    <property type="entry name" value="G1P_thy_trans_l"/>
</dbReference>
<comment type="caution">
    <text evidence="2">The sequence shown here is derived from an EMBL/GenBank/DDBJ whole genome shotgun (WGS) entry which is preliminary data.</text>
</comment>
<reference evidence="2 3" key="1">
    <citation type="submission" date="2019-05" db="EMBL/GenBank/DDBJ databases">
        <title>Draft genome sequence of Nonomuraea zeae DSM 100528.</title>
        <authorList>
            <person name="Saricaoglu S."/>
            <person name="Isik K."/>
        </authorList>
    </citation>
    <scope>NUCLEOTIDE SEQUENCE [LARGE SCALE GENOMIC DNA]</scope>
    <source>
        <strain evidence="2 3">DSM 100528</strain>
    </source>
</reference>
<dbReference type="PANTHER" id="PTHR42883">
    <property type="entry name" value="GLUCOSE-1-PHOSPHATE THYMIDYLTRANSFERASE"/>
    <property type="match status" value="1"/>
</dbReference>
<dbReference type="Gene3D" id="3.90.550.10">
    <property type="entry name" value="Spore Coat Polysaccharide Biosynthesis Protein SpsA, Chain A"/>
    <property type="match status" value="1"/>
</dbReference>
<dbReference type="PANTHER" id="PTHR42883:SF2">
    <property type="entry name" value="THYMIDYLYLTRANSFERASE"/>
    <property type="match status" value="1"/>
</dbReference>
<dbReference type="GO" id="GO:0008879">
    <property type="term" value="F:glucose-1-phosphate thymidylyltransferase activity"/>
    <property type="evidence" value="ECO:0007669"/>
    <property type="project" value="UniProtKB-EC"/>
</dbReference>
<dbReference type="Gene3D" id="2.160.10.10">
    <property type="entry name" value="Hexapeptide repeat proteins"/>
    <property type="match status" value="1"/>
</dbReference>
<dbReference type="EC" id="2.7.7.24" evidence="2"/>
<dbReference type="CDD" id="cd04189">
    <property type="entry name" value="G1P_TT_long"/>
    <property type="match status" value="1"/>
</dbReference>
<evidence type="ECO:0000313" key="2">
    <source>
        <dbReference type="EMBL" id="TMR35302.1"/>
    </source>
</evidence>
<evidence type="ECO:0000313" key="3">
    <source>
        <dbReference type="Proteomes" id="UP000306628"/>
    </source>
</evidence>
<keyword evidence="2" id="KW-0548">Nucleotidyltransferase</keyword>
<dbReference type="OrthoDB" id="9801810at2"/>
<dbReference type="EMBL" id="VCKX01000035">
    <property type="protein sequence ID" value="TMR35302.1"/>
    <property type="molecule type" value="Genomic_DNA"/>
</dbReference>
<dbReference type="InterPro" id="IPR029044">
    <property type="entry name" value="Nucleotide-diphossugar_trans"/>
</dbReference>
<dbReference type="Proteomes" id="UP000306628">
    <property type="component" value="Unassembled WGS sequence"/>
</dbReference>
<gene>
    <name evidence="2" type="ORF">ETD85_14285</name>
</gene>
<proteinExistence type="predicted"/>
<dbReference type="NCBIfam" id="TIGR01208">
    <property type="entry name" value="rmlA_long"/>
    <property type="match status" value="1"/>
</dbReference>
<accession>A0A5S4GRC6</accession>
<dbReference type="RefSeq" id="WP_138690172.1">
    <property type="nucleotide sequence ID" value="NZ_JBHSAZ010000043.1"/>
</dbReference>
<organism evidence="2 3">
    <name type="scientific">Nonomuraea zeae</name>
    <dbReference type="NCBI Taxonomy" id="1642303"/>
    <lineage>
        <taxon>Bacteria</taxon>
        <taxon>Bacillati</taxon>
        <taxon>Actinomycetota</taxon>
        <taxon>Actinomycetes</taxon>
        <taxon>Streptosporangiales</taxon>
        <taxon>Streptosporangiaceae</taxon>
        <taxon>Nonomuraea</taxon>
    </lineage>
</organism>
<dbReference type="AlphaFoldDB" id="A0A5S4GRC6"/>
<evidence type="ECO:0000259" key="1">
    <source>
        <dbReference type="Pfam" id="PF00483"/>
    </source>
</evidence>
<keyword evidence="3" id="KW-1185">Reference proteome</keyword>
<keyword evidence="2" id="KW-0808">Transferase</keyword>
<dbReference type="InterPro" id="IPR005835">
    <property type="entry name" value="NTP_transferase_dom"/>
</dbReference>
<feature type="domain" description="Nucleotidyl transferase" evidence="1">
    <location>
        <begin position="2"/>
        <end position="234"/>
    </location>
</feature>
<dbReference type="SUPFAM" id="SSF53448">
    <property type="entry name" value="Nucleotide-diphospho-sugar transferases"/>
    <property type="match status" value="1"/>
</dbReference>
<name>A0A5S4GRC6_9ACTN</name>
<sequence length="349" mass="37042">MKALVLAGGAGTRLRPLSHSIPKQLVPVAGRPVLFHGLDALREIGITEVGIIVNGVGRQIRAAVGDGSEFGMSITYLRQDDPLGLAHCVMIAQDFLAGDDFVMYLGDNIFAGGLLTPMLEFQTFRPAVQLVVTRVDDPSQSGVAEVENGRVTRLEEKPKQPKSDLAVTGAYFFTGEIHEGIRNITPSKRGEWEITDAIQWLVAAGREVRAHVFEGFWKDTGNMGDLLDCNRALLEGLVSDQRGSVDGSSEIVGPVVIGAGARVEGSRIIGPVIVGPGCVIRGSDVGPYTSIGAACTLTDAGLQNSVLLDEVSVHGVRAIEGSLVGRSAHVRRGPLRLVVGDNSRLEVPL</sequence>
<dbReference type="Pfam" id="PF00483">
    <property type="entry name" value="NTP_transferase"/>
    <property type="match status" value="1"/>
</dbReference>